<proteinExistence type="inferred from homology"/>
<dbReference type="InterPro" id="IPR056884">
    <property type="entry name" value="NPHP3-like_N"/>
</dbReference>
<evidence type="ECO:0000256" key="1">
    <source>
        <dbReference type="ARBA" id="ARBA00022574"/>
    </source>
</evidence>
<keyword evidence="9" id="KW-1185">Reference proteome</keyword>
<protein>
    <recommendedName>
        <fullName evidence="4">Mitochondrial division protein 1</fullName>
    </recommendedName>
</protein>
<comment type="similarity">
    <text evidence="3">Belongs to the WD repeat MDV1/CAF4 family.</text>
</comment>
<feature type="repeat" description="WD" evidence="6">
    <location>
        <begin position="840"/>
        <end position="881"/>
    </location>
</feature>
<dbReference type="InterPro" id="IPR018391">
    <property type="entry name" value="PQQ_b-propeller_rpt"/>
</dbReference>
<feature type="repeat" description="WD" evidence="6">
    <location>
        <begin position="683"/>
        <end position="715"/>
    </location>
</feature>
<feature type="domain" description="Nephrocystin 3-like N-terminal" evidence="7">
    <location>
        <begin position="61"/>
        <end position="222"/>
    </location>
</feature>
<dbReference type="AlphaFoldDB" id="A0A1L7XCS6"/>
<dbReference type="InterPro" id="IPR027417">
    <property type="entry name" value="P-loop_NTPase"/>
</dbReference>
<dbReference type="InterPro" id="IPR001680">
    <property type="entry name" value="WD40_rpt"/>
</dbReference>
<dbReference type="InterPro" id="IPR036322">
    <property type="entry name" value="WD40_repeat_dom_sf"/>
</dbReference>
<sequence length="1118" mass="124642">MSSRAISKNTFGDNARIHQGDIINKFSQKLLPIAEYATFDSYPEGQNARCHPDTRQDLLCQIKEWAGDPHGKCLYWLNGMAGTGKSTIARTIAQWFKDQGFLGASFFFKRGEQDRSNARLFFTTIAYQFVSWERTLEPYIRDSLDADPALTTRQGIKEQFKKLVFEPLECVRNNPQNPANIVIVVDALDECDGVDDVRTIIHLLSQLKALSSVRMKVFITSRPERPIRLGFKDIRDTYQDTVLHQIPEPIIERDISVFLKSEFVRIRDDYNSDNVSEDLHLPSSWPGEDLIQILVHIATPLFIFATTICRFVEDPAWLDPASQLEKALDYQTSARDSELDRLDAMYLPILNQLIIGSTGLKRSRLVNQFRDIIGPIVLLAEPLSISSLATLLDIPISAIIGRLNSLHSVLEVPSKTDSPIRLFHLSFRDFLVDPAKSTTNEFWVDETKCHERLAKRCLELMSSGYLKRDICKLKMPGKIRTEVAAETINACLPAHVQYACLYWVRHLKESGGIMNDGDQAHSFLEHHFLHWLEALSLLGRLSESIGIVDHLLVIVAAGTSTKVSRFLHDAKRFILSYYSIADSSPLQLYCSALIFAPKASIIRNTFRNYIPSWISQQPEVEFGWNAVQQTLEGHSSSVYSVAFSHDSKLLASASNDKTIKIWDTNTGSLQQTLKGHSDWFNNSIAFSHDSKLLALASNDKTIKIWDTNTGSLQQTLKGHKDGINSVAFSHDSKLLASASNDKTVKIWDTSTSSCRQTLRGYSGMVYSIAFSQNSKLLASYDGTVKIWDTSTGSLQQTLKGYNSIVKSVAFSHDSKLLALASFDKTVKIWDTSTGSFQQTLKGYSDMVYSMAFSQNSKLLALASLDKTVKIWDTSTGSLQQTLKGHSNWVNSVAFSHNSKLLASASDDGTVKIWDTSINSRQQTVEGHSDSVNSITFSHDSKLLASASDDGTVKIWDTSTSSLQQTLKGHSSLVNFVAFSYNSKLLASASGDRTVKVWDTSAGSCHQTITVNTKVTSLSFDSTNSNLLMNGSNIKVDRTGLLSRSEHPQEGRDEGGCQRLGISRSWVTWNTQNLLWLPPDYRAKEFDISPSGSIVAGGCSTGRVFIIGFLLANLIQYFE</sequence>
<dbReference type="InterPro" id="IPR019775">
    <property type="entry name" value="WD40_repeat_CS"/>
</dbReference>
<dbReference type="PANTHER" id="PTHR22847">
    <property type="entry name" value="WD40 REPEAT PROTEIN"/>
    <property type="match status" value="1"/>
</dbReference>
<evidence type="ECO:0000313" key="8">
    <source>
        <dbReference type="EMBL" id="CZR62822.1"/>
    </source>
</evidence>
<evidence type="ECO:0000259" key="7">
    <source>
        <dbReference type="Pfam" id="PF24883"/>
    </source>
</evidence>
<dbReference type="CDD" id="cd00200">
    <property type="entry name" value="WD40"/>
    <property type="match status" value="1"/>
</dbReference>
<evidence type="ECO:0000256" key="6">
    <source>
        <dbReference type="PROSITE-ProRule" id="PRU00221"/>
    </source>
</evidence>
<keyword evidence="2" id="KW-0677">Repeat</keyword>
<evidence type="ECO:0000256" key="5">
    <source>
        <dbReference type="ARBA" id="ARBA00043913"/>
    </source>
</evidence>
<dbReference type="InterPro" id="IPR020472">
    <property type="entry name" value="WD40_PAC1"/>
</dbReference>
<dbReference type="InterPro" id="IPR015943">
    <property type="entry name" value="WD40/YVTN_repeat-like_dom_sf"/>
</dbReference>
<feature type="repeat" description="WD" evidence="6">
    <location>
        <begin position="758"/>
        <end position="797"/>
    </location>
</feature>
<dbReference type="SUPFAM" id="SSF52540">
    <property type="entry name" value="P-loop containing nucleoside triphosphate hydrolases"/>
    <property type="match status" value="1"/>
</dbReference>
<evidence type="ECO:0000256" key="2">
    <source>
        <dbReference type="ARBA" id="ARBA00022737"/>
    </source>
</evidence>
<comment type="function">
    <text evidence="5">Involved in mitochondrial fission. Acts as an adapter protein required to form mitochondrial fission complexes. Formation of these complexes is required to promote constriction and fission of the mitochondrial compartment at a late step in mitochondrial division.</text>
</comment>
<gene>
    <name evidence="8" type="ORF">PAC_12719</name>
</gene>
<dbReference type="Pfam" id="PF00400">
    <property type="entry name" value="WD40"/>
    <property type="match status" value="9"/>
</dbReference>
<dbReference type="PROSITE" id="PS50294">
    <property type="entry name" value="WD_REPEATS_REGION"/>
    <property type="match status" value="8"/>
</dbReference>
<dbReference type="SMART" id="SM00564">
    <property type="entry name" value="PQQ"/>
    <property type="match status" value="5"/>
</dbReference>
<dbReference type="Proteomes" id="UP000184330">
    <property type="component" value="Unassembled WGS sequence"/>
</dbReference>
<evidence type="ECO:0000256" key="4">
    <source>
        <dbReference type="ARBA" id="ARBA00039789"/>
    </source>
</evidence>
<dbReference type="SUPFAM" id="SSF50978">
    <property type="entry name" value="WD40 repeat-like"/>
    <property type="match status" value="2"/>
</dbReference>
<dbReference type="Gene3D" id="3.40.50.300">
    <property type="entry name" value="P-loop containing nucleotide triphosphate hydrolases"/>
    <property type="match status" value="1"/>
</dbReference>
<reference evidence="8 9" key="1">
    <citation type="submission" date="2016-03" db="EMBL/GenBank/DDBJ databases">
        <authorList>
            <person name="Ploux O."/>
        </authorList>
    </citation>
    <scope>NUCLEOTIDE SEQUENCE [LARGE SCALE GENOMIC DNA]</scope>
    <source>
        <strain evidence="8 9">UAMH 11012</strain>
    </source>
</reference>
<dbReference type="GO" id="GO:1990234">
    <property type="term" value="C:transferase complex"/>
    <property type="evidence" value="ECO:0007669"/>
    <property type="project" value="UniProtKB-ARBA"/>
</dbReference>
<feature type="repeat" description="WD" evidence="6">
    <location>
        <begin position="631"/>
        <end position="672"/>
    </location>
</feature>
<dbReference type="Pfam" id="PF24883">
    <property type="entry name" value="NPHP3_N"/>
    <property type="match status" value="1"/>
</dbReference>
<dbReference type="OrthoDB" id="674604at2759"/>
<name>A0A1L7XCS6_9HELO</name>
<keyword evidence="1 6" id="KW-0853">WD repeat</keyword>
<dbReference type="SMART" id="SM00320">
    <property type="entry name" value="WD40"/>
    <property type="match status" value="9"/>
</dbReference>
<evidence type="ECO:0000256" key="3">
    <source>
        <dbReference type="ARBA" id="ARBA00038415"/>
    </source>
</evidence>
<evidence type="ECO:0000313" key="9">
    <source>
        <dbReference type="Proteomes" id="UP000184330"/>
    </source>
</evidence>
<organism evidence="8 9">
    <name type="scientific">Phialocephala subalpina</name>
    <dbReference type="NCBI Taxonomy" id="576137"/>
    <lineage>
        <taxon>Eukaryota</taxon>
        <taxon>Fungi</taxon>
        <taxon>Dikarya</taxon>
        <taxon>Ascomycota</taxon>
        <taxon>Pezizomycotina</taxon>
        <taxon>Leotiomycetes</taxon>
        <taxon>Helotiales</taxon>
        <taxon>Mollisiaceae</taxon>
        <taxon>Phialocephala</taxon>
        <taxon>Phialocephala fortinii species complex</taxon>
    </lineage>
</organism>
<feature type="repeat" description="WD" evidence="6">
    <location>
        <begin position="882"/>
        <end position="923"/>
    </location>
</feature>
<feature type="repeat" description="WD" evidence="6">
    <location>
        <begin position="798"/>
        <end position="839"/>
    </location>
</feature>
<feature type="repeat" description="WD" evidence="6">
    <location>
        <begin position="716"/>
        <end position="757"/>
    </location>
</feature>
<dbReference type="GO" id="GO:0005634">
    <property type="term" value="C:nucleus"/>
    <property type="evidence" value="ECO:0007669"/>
    <property type="project" value="TreeGrafter"/>
</dbReference>
<dbReference type="PROSITE" id="PS50082">
    <property type="entry name" value="WD_REPEATS_2"/>
    <property type="match status" value="9"/>
</dbReference>
<feature type="repeat" description="WD" evidence="6">
    <location>
        <begin position="966"/>
        <end position="1007"/>
    </location>
</feature>
<dbReference type="STRING" id="576137.A0A1L7XCS6"/>
<dbReference type="EMBL" id="FJOG01000022">
    <property type="protein sequence ID" value="CZR62822.1"/>
    <property type="molecule type" value="Genomic_DNA"/>
</dbReference>
<accession>A0A1L7XCS6</accession>
<dbReference type="PROSITE" id="PS00678">
    <property type="entry name" value="WD_REPEATS_1"/>
    <property type="match status" value="6"/>
</dbReference>
<dbReference type="Gene3D" id="2.130.10.10">
    <property type="entry name" value="YVTN repeat-like/Quinoprotein amine dehydrogenase"/>
    <property type="match status" value="4"/>
</dbReference>
<feature type="repeat" description="WD" evidence="6">
    <location>
        <begin position="924"/>
        <end position="965"/>
    </location>
</feature>
<dbReference type="PRINTS" id="PR00320">
    <property type="entry name" value="GPROTEINBRPT"/>
</dbReference>
<dbReference type="PANTHER" id="PTHR22847:SF637">
    <property type="entry name" value="WD REPEAT DOMAIN 5B"/>
    <property type="match status" value="1"/>
</dbReference>